<dbReference type="Pfam" id="PF01395">
    <property type="entry name" value="PBP_GOBP"/>
    <property type="match status" value="1"/>
</dbReference>
<keyword evidence="3" id="KW-1185">Reference proteome</keyword>
<reference evidence="2" key="1">
    <citation type="submission" date="2020-05" db="UniProtKB">
        <authorList>
            <consortium name="EnsemblMetazoa"/>
        </authorList>
    </citation>
    <scope>IDENTIFICATION</scope>
    <source>
        <strain evidence="2">USDA</strain>
    </source>
</reference>
<dbReference type="Proteomes" id="UP000095300">
    <property type="component" value="Unassembled WGS sequence"/>
</dbReference>
<feature type="signal peptide" evidence="1">
    <location>
        <begin position="1"/>
        <end position="16"/>
    </location>
</feature>
<accession>A0A1I8QE60</accession>
<feature type="chain" id="PRO_5009328211" evidence="1">
    <location>
        <begin position="17"/>
        <end position="158"/>
    </location>
</feature>
<protein>
    <submittedName>
        <fullName evidence="2">Uncharacterized protein</fullName>
    </submittedName>
</protein>
<sequence>MKCCIVFVTFLAIAHAVNPNDFCTGGFLRGAVDKCSKEHGATQADIEDYIQLRWAADHKAKCFRACVFNECKAFNPDGILVANAPQTTGYMTSRRNPAIWPLAEKAAHECMKLLPVSGNKCDIVEAFMRCLPAKSPVKLSLEGAYCENLKEPNSVCVH</sequence>
<dbReference type="CDD" id="cd23992">
    <property type="entry name" value="PBP_GOBP"/>
    <property type="match status" value="1"/>
</dbReference>
<evidence type="ECO:0000313" key="3">
    <source>
        <dbReference type="Proteomes" id="UP000095300"/>
    </source>
</evidence>
<dbReference type="Gene3D" id="1.10.238.20">
    <property type="entry name" value="Pheromone/general odorant binding protein domain"/>
    <property type="match status" value="1"/>
</dbReference>
<dbReference type="GO" id="GO:0005549">
    <property type="term" value="F:odorant binding"/>
    <property type="evidence" value="ECO:0007669"/>
    <property type="project" value="InterPro"/>
</dbReference>
<proteinExistence type="predicted"/>
<dbReference type="AlphaFoldDB" id="A0A1I8QE60"/>
<dbReference type="VEuPathDB" id="VectorBase:SCAU016282"/>
<gene>
    <name evidence="2" type="primary">106087397</name>
</gene>
<evidence type="ECO:0000313" key="2">
    <source>
        <dbReference type="EnsemblMetazoa" id="SCAU016282-PA"/>
    </source>
</evidence>
<evidence type="ECO:0000256" key="1">
    <source>
        <dbReference type="SAM" id="SignalP"/>
    </source>
</evidence>
<dbReference type="InterPro" id="IPR036728">
    <property type="entry name" value="PBP_GOBP_sf"/>
</dbReference>
<keyword evidence="1" id="KW-0732">Signal</keyword>
<dbReference type="SUPFAM" id="SSF47565">
    <property type="entry name" value="Insect pheromone/odorant-binding proteins"/>
    <property type="match status" value="1"/>
</dbReference>
<dbReference type="InterPro" id="IPR006170">
    <property type="entry name" value="PBP/GOBP"/>
</dbReference>
<organism evidence="2 3">
    <name type="scientific">Stomoxys calcitrans</name>
    <name type="common">Stable fly</name>
    <name type="synonym">Conops calcitrans</name>
    <dbReference type="NCBI Taxonomy" id="35570"/>
    <lineage>
        <taxon>Eukaryota</taxon>
        <taxon>Metazoa</taxon>
        <taxon>Ecdysozoa</taxon>
        <taxon>Arthropoda</taxon>
        <taxon>Hexapoda</taxon>
        <taxon>Insecta</taxon>
        <taxon>Pterygota</taxon>
        <taxon>Neoptera</taxon>
        <taxon>Endopterygota</taxon>
        <taxon>Diptera</taxon>
        <taxon>Brachycera</taxon>
        <taxon>Muscomorpha</taxon>
        <taxon>Muscoidea</taxon>
        <taxon>Muscidae</taxon>
        <taxon>Stomoxys</taxon>
    </lineage>
</organism>
<name>A0A1I8QE60_STOCA</name>
<dbReference type="EnsemblMetazoa" id="SCAU016282-RA">
    <property type="protein sequence ID" value="SCAU016282-PA"/>
    <property type="gene ID" value="SCAU016282"/>
</dbReference>